<dbReference type="AlphaFoldDB" id="A0A7W9FE82"/>
<gene>
    <name evidence="2" type="ORF">GGR13_001621</name>
</gene>
<evidence type="ECO:0000256" key="1">
    <source>
        <dbReference type="SAM" id="MobiDB-lite"/>
    </source>
</evidence>
<dbReference type="Proteomes" id="UP000545037">
    <property type="component" value="Unassembled WGS sequence"/>
</dbReference>
<accession>A0A7W9FE82</accession>
<keyword evidence="3" id="KW-1185">Reference proteome</keyword>
<dbReference type="EMBL" id="JACHOR010000002">
    <property type="protein sequence ID" value="MBB5746037.1"/>
    <property type="molecule type" value="Genomic_DNA"/>
</dbReference>
<dbReference type="RefSeq" id="WP_183212987.1">
    <property type="nucleotide sequence ID" value="NZ_JACHOR010000002.1"/>
</dbReference>
<feature type="region of interest" description="Disordered" evidence="1">
    <location>
        <begin position="57"/>
        <end position="83"/>
    </location>
</feature>
<evidence type="ECO:0000313" key="2">
    <source>
        <dbReference type="EMBL" id="MBB5746037.1"/>
    </source>
</evidence>
<sequence length="83" mass="8577">MKPILLALGLTALVVVGCDDPGNDQSDASPMMVEAAPAAEDVAADVVETEPEVVVPVDPVPVLPPDDATSQESVTPESETLFY</sequence>
<proteinExistence type="predicted"/>
<reference evidence="2 3" key="1">
    <citation type="submission" date="2020-08" db="EMBL/GenBank/DDBJ databases">
        <title>Genomic Encyclopedia of Type Strains, Phase IV (KMG-IV): sequencing the most valuable type-strain genomes for metagenomic binning, comparative biology and taxonomic classification.</title>
        <authorList>
            <person name="Goeker M."/>
        </authorList>
    </citation>
    <scope>NUCLEOTIDE SEQUENCE [LARGE SCALE GENOMIC DNA]</scope>
    <source>
        <strain evidence="2 3">DSM 4737</strain>
    </source>
</reference>
<dbReference type="PROSITE" id="PS51257">
    <property type="entry name" value="PROKAR_LIPOPROTEIN"/>
    <property type="match status" value="1"/>
</dbReference>
<feature type="compositionally biased region" description="Polar residues" evidence="1">
    <location>
        <begin position="70"/>
        <end position="83"/>
    </location>
</feature>
<organism evidence="2 3">
    <name type="scientific">Brevundimonas variabilis</name>
    <dbReference type="NCBI Taxonomy" id="74312"/>
    <lineage>
        <taxon>Bacteria</taxon>
        <taxon>Pseudomonadati</taxon>
        <taxon>Pseudomonadota</taxon>
        <taxon>Alphaproteobacteria</taxon>
        <taxon>Caulobacterales</taxon>
        <taxon>Caulobacteraceae</taxon>
        <taxon>Brevundimonas</taxon>
    </lineage>
</organism>
<evidence type="ECO:0000313" key="3">
    <source>
        <dbReference type="Proteomes" id="UP000545037"/>
    </source>
</evidence>
<name>A0A7W9FE82_9CAUL</name>
<protein>
    <submittedName>
        <fullName evidence="2">Uncharacterized protein</fullName>
    </submittedName>
</protein>
<comment type="caution">
    <text evidence="2">The sequence shown here is derived from an EMBL/GenBank/DDBJ whole genome shotgun (WGS) entry which is preliminary data.</text>
</comment>